<protein>
    <recommendedName>
        <fullName evidence="5">DUF2946 domain-containing protein</fullName>
    </recommendedName>
</protein>
<sequence>MRHLFILLLIALLPLRGWSAEHMAVQMAASQVSASAMPADCPMLVQATTSDTGQPQEHGKSLAHCQSCQLCVTLAALPTMAVPTAAPRPPAPAAPQADRFASADLPRTAKPPIS</sequence>
<gene>
    <name evidence="3" type="ORF">J2X15_002986</name>
</gene>
<organism evidence="3 4">
    <name type="scientific">Rhodoferax saidenbachensis</name>
    <dbReference type="NCBI Taxonomy" id="1484693"/>
    <lineage>
        <taxon>Bacteria</taxon>
        <taxon>Pseudomonadati</taxon>
        <taxon>Pseudomonadota</taxon>
        <taxon>Betaproteobacteria</taxon>
        <taxon>Burkholderiales</taxon>
        <taxon>Comamonadaceae</taxon>
        <taxon>Rhodoferax</taxon>
    </lineage>
</organism>
<feature type="region of interest" description="Disordered" evidence="1">
    <location>
        <begin position="83"/>
        <end position="114"/>
    </location>
</feature>
<reference evidence="3 4" key="1">
    <citation type="submission" date="2023-07" db="EMBL/GenBank/DDBJ databases">
        <title>Sorghum-associated microbial communities from plants grown in Nebraska, USA.</title>
        <authorList>
            <person name="Schachtman D."/>
        </authorList>
    </citation>
    <scope>NUCLEOTIDE SEQUENCE [LARGE SCALE GENOMIC DNA]</scope>
    <source>
        <strain evidence="3 4">BE308</strain>
    </source>
</reference>
<dbReference type="EMBL" id="JAVDXO010000007">
    <property type="protein sequence ID" value="MDR7307682.1"/>
    <property type="molecule type" value="Genomic_DNA"/>
</dbReference>
<keyword evidence="4" id="KW-1185">Reference proteome</keyword>
<evidence type="ECO:0000256" key="2">
    <source>
        <dbReference type="SAM" id="SignalP"/>
    </source>
</evidence>
<keyword evidence="2" id="KW-0732">Signal</keyword>
<comment type="caution">
    <text evidence="3">The sequence shown here is derived from an EMBL/GenBank/DDBJ whole genome shotgun (WGS) entry which is preliminary data.</text>
</comment>
<accession>A0ABU1ZQ48</accession>
<evidence type="ECO:0000256" key="1">
    <source>
        <dbReference type="SAM" id="MobiDB-lite"/>
    </source>
</evidence>
<dbReference type="Proteomes" id="UP001268089">
    <property type="component" value="Unassembled WGS sequence"/>
</dbReference>
<feature type="signal peptide" evidence="2">
    <location>
        <begin position="1"/>
        <end position="19"/>
    </location>
</feature>
<name>A0ABU1ZQ48_9BURK</name>
<feature type="chain" id="PRO_5045252909" description="DUF2946 domain-containing protein" evidence="2">
    <location>
        <begin position="20"/>
        <end position="114"/>
    </location>
</feature>
<evidence type="ECO:0000313" key="3">
    <source>
        <dbReference type="EMBL" id="MDR7307682.1"/>
    </source>
</evidence>
<dbReference type="RefSeq" id="WP_310344123.1">
    <property type="nucleotide sequence ID" value="NZ_JAVDXO010000007.1"/>
</dbReference>
<evidence type="ECO:0008006" key="5">
    <source>
        <dbReference type="Google" id="ProtNLM"/>
    </source>
</evidence>
<proteinExistence type="predicted"/>
<evidence type="ECO:0000313" key="4">
    <source>
        <dbReference type="Proteomes" id="UP001268089"/>
    </source>
</evidence>